<accession>A0A1X0NYX7</accession>
<dbReference type="VEuPathDB" id="TriTrypDB:TM35_000101720"/>
<feature type="compositionally biased region" description="Basic and acidic residues" evidence="1">
    <location>
        <begin position="352"/>
        <end position="364"/>
    </location>
</feature>
<dbReference type="EMBL" id="NBCO01000010">
    <property type="protein sequence ID" value="ORC89904.1"/>
    <property type="molecule type" value="Genomic_DNA"/>
</dbReference>
<evidence type="ECO:0000256" key="1">
    <source>
        <dbReference type="SAM" id="MobiDB-lite"/>
    </source>
</evidence>
<evidence type="ECO:0000313" key="2">
    <source>
        <dbReference type="EMBL" id="ORC89904.1"/>
    </source>
</evidence>
<comment type="caution">
    <text evidence="2">The sequence shown here is derived from an EMBL/GenBank/DDBJ whole genome shotgun (WGS) entry which is preliminary data.</text>
</comment>
<sequence>MASVQQSLGGSPSNISTLSQHSKRQRYHHHPQQNHHNQHNQQEQPEPEPGKIYHLHRVPRVDVVEMQIPVVSANFPPTRGEISTKESGLLPTLERGTIPGVSFDDCNLSTVGSASIASTHRRMKKYTTTTITTTTITKIILPHMSQVLPSDGNNRLPPEKILMCIEGQGSGNVPNLNNSDNVGGSQLQNGDGHIYSRNSEQQQQLEWGGETMPASNETPLRANRHQGQNLSNPNNSSTQESSDSPNSHDGGALPSGQLVPRAEPLLPQLQVQQPWVFNHQTVSKTTSVSRQPPSLSSVPRNEKQGTSSNGREVYGDSQNTGTPPHSQYLLNNPAPGGNEKMGENEQQPWILNEEKTQTEWHITD</sequence>
<feature type="compositionally biased region" description="Polar residues" evidence="1">
    <location>
        <begin position="1"/>
        <end position="20"/>
    </location>
</feature>
<proteinExistence type="predicted"/>
<feature type="compositionally biased region" description="Polar residues" evidence="1">
    <location>
        <begin position="283"/>
        <end position="330"/>
    </location>
</feature>
<name>A0A1X0NYX7_9TRYP</name>
<feature type="region of interest" description="Disordered" evidence="1">
    <location>
        <begin position="1"/>
        <end position="50"/>
    </location>
</feature>
<feature type="compositionally biased region" description="Polar residues" evidence="1">
    <location>
        <begin position="196"/>
        <end position="205"/>
    </location>
</feature>
<feature type="region of interest" description="Disordered" evidence="1">
    <location>
        <begin position="172"/>
        <end position="258"/>
    </location>
</feature>
<gene>
    <name evidence="2" type="ORF">TM35_000101720</name>
</gene>
<evidence type="ECO:0000313" key="3">
    <source>
        <dbReference type="Proteomes" id="UP000192257"/>
    </source>
</evidence>
<feature type="compositionally biased region" description="Basic residues" evidence="1">
    <location>
        <begin position="21"/>
        <end position="38"/>
    </location>
</feature>
<organism evidence="2 3">
    <name type="scientific">Trypanosoma theileri</name>
    <dbReference type="NCBI Taxonomy" id="67003"/>
    <lineage>
        <taxon>Eukaryota</taxon>
        <taxon>Discoba</taxon>
        <taxon>Euglenozoa</taxon>
        <taxon>Kinetoplastea</taxon>
        <taxon>Metakinetoplastina</taxon>
        <taxon>Trypanosomatida</taxon>
        <taxon>Trypanosomatidae</taxon>
        <taxon>Trypanosoma</taxon>
    </lineage>
</organism>
<reference evidence="2 3" key="1">
    <citation type="submission" date="2017-03" db="EMBL/GenBank/DDBJ databases">
        <title>An alternative strategy for trypanosome survival in the mammalian bloodstream revealed through genome and transcriptome analysis of the ubiquitous bovine parasite Trypanosoma (Megatrypanum) theileri.</title>
        <authorList>
            <person name="Kelly S."/>
            <person name="Ivens A."/>
            <person name="Mott A."/>
            <person name="O'Neill E."/>
            <person name="Emms D."/>
            <person name="Macleod O."/>
            <person name="Voorheis P."/>
            <person name="Matthews J."/>
            <person name="Matthews K."/>
            <person name="Carrington M."/>
        </authorList>
    </citation>
    <scope>NUCLEOTIDE SEQUENCE [LARGE SCALE GENOMIC DNA]</scope>
    <source>
        <strain evidence="2">Edinburgh</strain>
    </source>
</reference>
<dbReference type="GeneID" id="39984443"/>
<keyword evidence="3" id="KW-1185">Reference proteome</keyword>
<dbReference type="OrthoDB" id="252916at2759"/>
<dbReference type="RefSeq" id="XP_028883970.1">
    <property type="nucleotide sequence ID" value="XM_029024663.1"/>
</dbReference>
<dbReference type="AlphaFoldDB" id="A0A1X0NYX7"/>
<dbReference type="Proteomes" id="UP000192257">
    <property type="component" value="Unassembled WGS sequence"/>
</dbReference>
<feature type="compositionally biased region" description="Polar residues" evidence="1">
    <location>
        <begin position="225"/>
        <end position="247"/>
    </location>
</feature>
<feature type="region of interest" description="Disordered" evidence="1">
    <location>
        <begin position="283"/>
        <end position="364"/>
    </location>
</feature>
<feature type="compositionally biased region" description="Polar residues" evidence="1">
    <location>
        <begin position="172"/>
        <end position="189"/>
    </location>
</feature>
<protein>
    <submittedName>
        <fullName evidence="2">Uncharacterized protein</fullName>
    </submittedName>
</protein>